<dbReference type="Proteomes" id="UP000321832">
    <property type="component" value="Unassembled WGS sequence"/>
</dbReference>
<organism evidence="3 4">
    <name type="scientific">Piscinibacter aquaticus</name>
    <dbReference type="NCBI Taxonomy" id="392597"/>
    <lineage>
        <taxon>Bacteria</taxon>
        <taxon>Pseudomonadati</taxon>
        <taxon>Pseudomonadota</taxon>
        <taxon>Betaproteobacteria</taxon>
        <taxon>Burkholderiales</taxon>
        <taxon>Sphaerotilaceae</taxon>
        <taxon>Piscinibacter</taxon>
    </lineage>
</organism>
<feature type="compositionally biased region" description="Basic and acidic residues" evidence="1">
    <location>
        <begin position="271"/>
        <end position="292"/>
    </location>
</feature>
<dbReference type="PROSITE" id="PS50112">
    <property type="entry name" value="PAS"/>
    <property type="match status" value="1"/>
</dbReference>
<reference evidence="3 4" key="1">
    <citation type="submission" date="2019-08" db="EMBL/GenBank/DDBJ databases">
        <authorList>
            <person name="Khan S.A."/>
            <person name="Jeon C.O."/>
            <person name="Jeong S.E."/>
        </authorList>
    </citation>
    <scope>NUCLEOTIDE SEQUENCE [LARGE SCALE GENOMIC DNA]</scope>
    <source>
        <strain evidence="4">IMCC1728</strain>
    </source>
</reference>
<dbReference type="SMART" id="SM00091">
    <property type="entry name" value="PAS"/>
    <property type="match status" value="2"/>
</dbReference>
<dbReference type="InterPro" id="IPR035965">
    <property type="entry name" value="PAS-like_dom_sf"/>
</dbReference>
<evidence type="ECO:0000256" key="1">
    <source>
        <dbReference type="SAM" id="MobiDB-lite"/>
    </source>
</evidence>
<comment type="caution">
    <text evidence="3">The sequence shown here is derived from an EMBL/GenBank/DDBJ whole genome shotgun (WGS) entry which is preliminary data.</text>
</comment>
<gene>
    <name evidence="3" type="ORF">FSC37_11055</name>
</gene>
<dbReference type="Pfam" id="PF08448">
    <property type="entry name" value="PAS_4"/>
    <property type="match status" value="2"/>
</dbReference>
<feature type="region of interest" description="Disordered" evidence="1">
    <location>
        <begin position="215"/>
        <end position="369"/>
    </location>
</feature>
<dbReference type="Gene3D" id="3.30.450.20">
    <property type="entry name" value="PAS domain"/>
    <property type="match status" value="2"/>
</dbReference>
<feature type="compositionally biased region" description="Basic and acidic residues" evidence="1">
    <location>
        <begin position="356"/>
        <end position="369"/>
    </location>
</feature>
<dbReference type="EMBL" id="VOPW01000001">
    <property type="protein sequence ID" value="TXC66242.1"/>
    <property type="molecule type" value="Genomic_DNA"/>
</dbReference>
<keyword evidence="4" id="KW-1185">Reference proteome</keyword>
<dbReference type="CDD" id="cd00130">
    <property type="entry name" value="PAS"/>
    <property type="match status" value="2"/>
</dbReference>
<feature type="compositionally biased region" description="Basic and acidic residues" evidence="1">
    <location>
        <begin position="235"/>
        <end position="250"/>
    </location>
</feature>
<feature type="domain" description="PAS" evidence="2">
    <location>
        <begin position="10"/>
        <end position="80"/>
    </location>
</feature>
<dbReference type="NCBIfam" id="TIGR00229">
    <property type="entry name" value="sensory_box"/>
    <property type="match status" value="2"/>
</dbReference>
<accession>A0A5C6TZW9</accession>
<feature type="compositionally biased region" description="Basic residues" evidence="1">
    <location>
        <begin position="299"/>
        <end position="315"/>
    </location>
</feature>
<dbReference type="AlphaFoldDB" id="A0A5C6TZW9"/>
<evidence type="ECO:0000313" key="3">
    <source>
        <dbReference type="EMBL" id="TXC66242.1"/>
    </source>
</evidence>
<feature type="compositionally biased region" description="Basic residues" evidence="1">
    <location>
        <begin position="333"/>
        <end position="346"/>
    </location>
</feature>
<evidence type="ECO:0000259" key="2">
    <source>
        <dbReference type="PROSITE" id="PS50112"/>
    </source>
</evidence>
<evidence type="ECO:0000313" key="4">
    <source>
        <dbReference type="Proteomes" id="UP000321832"/>
    </source>
</evidence>
<proteinExistence type="predicted"/>
<dbReference type="InterPro" id="IPR013656">
    <property type="entry name" value="PAS_4"/>
</dbReference>
<dbReference type="InterPro" id="IPR000014">
    <property type="entry name" value="PAS"/>
</dbReference>
<protein>
    <submittedName>
        <fullName evidence="3">PAS domain S-box protein</fullName>
    </submittedName>
</protein>
<sequence length="369" mass="41544">MSDHPSDDPSARTIERLVNVVALPIGRWDRDARTVFCNPPYLLWSGRARDDLIGRTLAELYGEDAWERARPAFERAFRGATTSYERLLKHGTLAGRWARVQVFPDADAAGEVHSVFTIATDIHEDVTAREALIAARVRLDRFTENIPYPLTYVDAEFVLRFVNKAYCDMAGKPADQLLGRHIGAVRGQKRWAEHEPHFRRALEGKTVQYTRLVDGLANNPDGGPRWLRTSYVPDFDERGGGRPLHRDDRRARPHGGAGAVATQRRARHADRRAQPPHHDGPHRGGDGHRDPRAGGPVLRRSRRFQGRQRPPRPPRGRCAAGQGGAGPEEERARRRCRRPLRRRRVSRAGLGAQCHRRADAGDTHARGDP</sequence>
<name>A0A5C6TZW9_9BURK</name>
<dbReference type="SUPFAM" id="SSF55785">
    <property type="entry name" value="PYP-like sensor domain (PAS domain)"/>
    <property type="match status" value="2"/>
</dbReference>